<evidence type="ECO:0000256" key="1">
    <source>
        <dbReference type="ARBA" id="ARBA00004123"/>
    </source>
</evidence>
<reference evidence="8" key="1">
    <citation type="submission" date="2018-06" db="EMBL/GenBank/DDBJ databases">
        <title>Genome assembly of Danube salmon.</title>
        <authorList>
            <person name="Macqueen D.J."/>
            <person name="Gundappa M.K."/>
        </authorList>
    </citation>
    <scope>NUCLEOTIDE SEQUENCE [LARGE SCALE GENOMIC DNA]</scope>
</reference>
<evidence type="ECO:0000256" key="4">
    <source>
        <dbReference type="ARBA" id="ARBA00061114"/>
    </source>
</evidence>
<dbReference type="Pfam" id="PF02257">
    <property type="entry name" value="RFX_DNA_binding"/>
    <property type="match status" value="1"/>
</dbReference>
<dbReference type="PROSITE" id="PS51526">
    <property type="entry name" value="RFX_DBD"/>
    <property type="match status" value="1"/>
</dbReference>
<dbReference type="AlphaFoldDB" id="A0A4W5R9K1"/>
<evidence type="ECO:0000313" key="7">
    <source>
        <dbReference type="Ensembl" id="ENSHHUP00000082935.1"/>
    </source>
</evidence>
<evidence type="ECO:0000256" key="2">
    <source>
        <dbReference type="ARBA" id="ARBA00023125"/>
    </source>
</evidence>
<proteinExistence type="inferred from homology"/>
<feature type="region of interest" description="Disordered" evidence="5">
    <location>
        <begin position="40"/>
        <end position="61"/>
    </location>
</feature>
<reference evidence="7" key="2">
    <citation type="submission" date="2025-08" db="UniProtKB">
        <authorList>
            <consortium name="Ensembl"/>
        </authorList>
    </citation>
    <scope>IDENTIFICATION</scope>
</reference>
<comment type="subcellular location">
    <subcellularLocation>
        <location evidence="1">Nucleus</location>
    </subcellularLocation>
</comment>
<dbReference type="Gene3D" id="1.10.10.10">
    <property type="entry name" value="Winged helix-like DNA-binding domain superfamily/Winged helix DNA-binding domain"/>
    <property type="match status" value="1"/>
</dbReference>
<dbReference type="GO" id="GO:0000978">
    <property type="term" value="F:RNA polymerase II cis-regulatory region sequence-specific DNA binding"/>
    <property type="evidence" value="ECO:0007669"/>
    <property type="project" value="TreeGrafter"/>
</dbReference>
<comment type="similarity">
    <text evidence="4">Belongs to the RFX family.</text>
</comment>
<keyword evidence="3" id="KW-0539">Nucleus</keyword>
<dbReference type="Proteomes" id="UP000314982">
    <property type="component" value="Unassembled WGS sequence"/>
</dbReference>
<dbReference type="GeneTree" id="ENSGT01050000244970"/>
<dbReference type="InterPro" id="IPR036390">
    <property type="entry name" value="WH_DNA-bd_sf"/>
</dbReference>
<evidence type="ECO:0000313" key="8">
    <source>
        <dbReference type="Proteomes" id="UP000314982"/>
    </source>
</evidence>
<accession>A0A4W5R9K1</accession>
<dbReference type="InterPro" id="IPR003150">
    <property type="entry name" value="DNA-bd_RFX"/>
</dbReference>
<dbReference type="Pfam" id="PF18326">
    <property type="entry name" value="RFX5_N"/>
    <property type="match status" value="1"/>
</dbReference>
<dbReference type="PANTHER" id="PTHR12619:SF18">
    <property type="entry name" value="DNA-BINDING PROTEIN RFX5"/>
    <property type="match status" value="1"/>
</dbReference>
<feature type="domain" description="RFX-type winged-helix" evidence="6">
    <location>
        <begin position="129"/>
        <end position="204"/>
    </location>
</feature>
<dbReference type="FunFam" id="1.10.10.10:FF:000128">
    <property type="entry name" value="DNA-binding protein RFX5 isoform X1"/>
    <property type="match status" value="1"/>
</dbReference>
<feature type="region of interest" description="Disordered" evidence="5">
    <location>
        <begin position="365"/>
        <end position="390"/>
    </location>
</feature>
<dbReference type="InterPro" id="IPR036388">
    <property type="entry name" value="WH-like_DNA-bd_sf"/>
</dbReference>
<dbReference type="SUPFAM" id="SSF46785">
    <property type="entry name" value="Winged helix' DNA-binding domain"/>
    <property type="match status" value="1"/>
</dbReference>
<feature type="compositionally biased region" description="Pro residues" evidence="5">
    <location>
        <begin position="482"/>
        <end position="493"/>
    </location>
</feature>
<reference evidence="7" key="3">
    <citation type="submission" date="2025-09" db="UniProtKB">
        <authorList>
            <consortium name="Ensembl"/>
        </authorList>
    </citation>
    <scope>IDENTIFICATION</scope>
</reference>
<feature type="region of interest" description="Disordered" evidence="5">
    <location>
        <begin position="285"/>
        <end position="353"/>
    </location>
</feature>
<dbReference type="GO" id="GO:0005634">
    <property type="term" value="C:nucleus"/>
    <property type="evidence" value="ECO:0007669"/>
    <property type="project" value="UniProtKB-SubCell"/>
</dbReference>
<protein>
    <submittedName>
        <fullName evidence="7">Regulatory factor X, 5</fullName>
    </submittedName>
</protein>
<dbReference type="Gene3D" id="6.10.140.1290">
    <property type="match status" value="1"/>
</dbReference>
<dbReference type="GO" id="GO:0000981">
    <property type="term" value="F:DNA-binding transcription factor activity, RNA polymerase II-specific"/>
    <property type="evidence" value="ECO:0007669"/>
    <property type="project" value="TreeGrafter"/>
</dbReference>
<evidence type="ECO:0000256" key="3">
    <source>
        <dbReference type="ARBA" id="ARBA00023242"/>
    </source>
</evidence>
<evidence type="ECO:0000259" key="6">
    <source>
        <dbReference type="PROSITE" id="PS51526"/>
    </source>
</evidence>
<evidence type="ECO:0000256" key="5">
    <source>
        <dbReference type="SAM" id="MobiDB-lite"/>
    </source>
</evidence>
<feature type="compositionally biased region" description="Basic residues" evidence="5">
    <location>
        <begin position="467"/>
        <end position="476"/>
    </location>
</feature>
<feature type="region of interest" description="Disordered" evidence="5">
    <location>
        <begin position="444"/>
        <end position="500"/>
    </location>
</feature>
<dbReference type="InterPro" id="IPR039779">
    <property type="entry name" value="RFX-like"/>
</dbReference>
<feature type="region of interest" description="Disordered" evidence="5">
    <location>
        <begin position="620"/>
        <end position="661"/>
    </location>
</feature>
<feature type="compositionally biased region" description="Basic and acidic residues" evidence="5">
    <location>
        <begin position="40"/>
        <end position="53"/>
    </location>
</feature>
<dbReference type="Ensembl" id="ENSHHUT00000085553.1">
    <property type="protein sequence ID" value="ENSHHUP00000082935.1"/>
    <property type="gene ID" value="ENSHHUG00000048169.1"/>
</dbReference>
<name>A0A4W5R9K1_9TELE</name>
<keyword evidence="2" id="KW-0238">DNA-binding</keyword>
<keyword evidence="8" id="KW-1185">Reference proteome</keyword>
<sequence length="661" mass="71439">MTASSKFHSAYISLITYHPPLLISEASGCLPPLCEQTMTEDRLKADPSKREGLDSGEGDTEPSLLLQKLKSNISKNVQGKVDVILQDVQRFSDNDKLYLYLQLPSGPSSGEKSSSSDPSSFNTADQLHTCNWIRSHLEEHADTCLPKQDVYETYKRYCENLQHRPLSAANFGKIIRDIFPNIKARRLGGRGQSKYCYSGIRRKTVLNMPLLPNLDLKNDPSELTELVQTYKQEVTEAACELICDWAQKILKRSFDTVVEIARFLVQEHIVNPRCSQAELVTSAAMAGGPAKPHKVIKKNPVPSKGGGPETEGSSSEAKRDKDVGDQSLPGKLQSSDKPIKGAESVRSGGRESQVEALMKHLPRILPRSSVPEKSQLSVRSSPPSLAPKDAGGVKVITMTALPQQQGGALPVMILPQSVSLSYPDREKAPPITMAPVAPTSVVQRVRAAAKRVPEAASGGPGPGGTPAKRKRGRPRKPRPEDTAPPQPPPPPLPSVNQAPIMNSLTGGVIQKACSSSSSQVVEVVFQDQQALVLGQLHSVADTGDPEHRGVVLETDPRPVLLLSGASHTNWDMGRAMVEVIQRAPRPPTIITKNNNNSQSTPQHRLPLPTVLEDRGEVEITLTPVEPSDDLLTPTAQASLEGGPAPNDSSKEPSPGLPCPRD</sequence>
<organism evidence="7 8">
    <name type="scientific">Hucho hucho</name>
    <name type="common">huchen</name>
    <dbReference type="NCBI Taxonomy" id="62062"/>
    <lineage>
        <taxon>Eukaryota</taxon>
        <taxon>Metazoa</taxon>
        <taxon>Chordata</taxon>
        <taxon>Craniata</taxon>
        <taxon>Vertebrata</taxon>
        <taxon>Euteleostomi</taxon>
        <taxon>Actinopterygii</taxon>
        <taxon>Neopterygii</taxon>
        <taxon>Teleostei</taxon>
        <taxon>Protacanthopterygii</taxon>
        <taxon>Salmoniformes</taxon>
        <taxon>Salmonidae</taxon>
        <taxon>Salmoninae</taxon>
        <taxon>Hucho</taxon>
    </lineage>
</organism>
<feature type="compositionally biased region" description="Polar residues" evidence="5">
    <location>
        <begin position="371"/>
        <end position="383"/>
    </location>
</feature>
<dbReference type="PANTHER" id="PTHR12619">
    <property type="entry name" value="RFX TRANSCRIPTION FACTOR FAMILY"/>
    <property type="match status" value="1"/>
</dbReference>